<keyword evidence="3" id="KW-1185">Reference proteome</keyword>
<accession>A0A0L0GCA7</accession>
<protein>
    <submittedName>
        <fullName evidence="2">Uncharacterized protein</fullName>
    </submittedName>
</protein>
<dbReference type="RefSeq" id="XP_014160438.1">
    <property type="nucleotide sequence ID" value="XM_014304963.1"/>
</dbReference>
<feature type="region of interest" description="Disordered" evidence="1">
    <location>
        <begin position="153"/>
        <end position="201"/>
    </location>
</feature>
<evidence type="ECO:0000313" key="2">
    <source>
        <dbReference type="EMBL" id="KNC86536.1"/>
    </source>
</evidence>
<dbReference type="GeneID" id="25901813"/>
<feature type="compositionally biased region" description="Polar residues" evidence="1">
    <location>
        <begin position="116"/>
        <end position="127"/>
    </location>
</feature>
<name>A0A0L0GCA7_9EUKA</name>
<dbReference type="AlphaFoldDB" id="A0A0L0GCA7"/>
<feature type="compositionally biased region" description="Polar residues" evidence="1">
    <location>
        <begin position="83"/>
        <end position="97"/>
    </location>
</feature>
<sequence>MHAIRHTLARNHHSMETTAMIVCNLDKDKVQVVPTEGGDLKARTRETHMGDRLLRRNYNNNSPRGNGQPYDSDYNGRYGGQEYSRSSYNNRKPSNRQPYHAFDDTQYGNAGHHNGPQGNPQHNRTQYTNKQRNNHNAYDVQHNINRQYVNGNHSRQYANGHHNRQYANGHHNSQLSHTLHRKGRSKNRSVYNYGDGGRDSE</sequence>
<feature type="compositionally biased region" description="Basic and acidic residues" evidence="1">
    <location>
        <begin position="38"/>
        <end position="54"/>
    </location>
</feature>
<dbReference type="Proteomes" id="UP000054560">
    <property type="component" value="Unassembled WGS sequence"/>
</dbReference>
<evidence type="ECO:0000256" key="1">
    <source>
        <dbReference type="SAM" id="MobiDB-lite"/>
    </source>
</evidence>
<feature type="region of interest" description="Disordered" evidence="1">
    <location>
        <begin position="36"/>
        <end position="127"/>
    </location>
</feature>
<evidence type="ECO:0000313" key="3">
    <source>
        <dbReference type="Proteomes" id="UP000054560"/>
    </source>
</evidence>
<organism evidence="2 3">
    <name type="scientific">Sphaeroforma arctica JP610</name>
    <dbReference type="NCBI Taxonomy" id="667725"/>
    <lineage>
        <taxon>Eukaryota</taxon>
        <taxon>Ichthyosporea</taxon>
        <taxon>Ichthyophonida</taxon>
        <taxon>Sphaeroforma</taxon>
    </lineage>
</organism>
<proteinExistence type="predicted"/>
<gene>
    <name evidence="2" type="ORF">SARC_01309</name>
</gene>
<dbReference type="EMBL" id="KQ241647">
    <property type="protein sequence ID" value="KNC86536.1"/>
    <property type="molecule type" value="Genomic_DNA"/>
</dbReference>
<reference evidence="2 3" key="1">
    <citation type="submission" date="2011-02" db="EMBL/GenBank/DDBJ databases">
        <title>The Genome Sequence of Sphaeroforma arctica JP610.</title>
        <authorList>
            <consortium name="The Broad Institute Genome Sequencing Platform"/>
            <person name="Russ C."/>
            <person name="Cuomo C."/>
            <person name="Young S.K."/>
            <person name="Zeng Q."/>
            <person name="Gargeya S."/>
            <person name="Alvarado L."/>
            <person name="Berlin A."/>
            <person name="Chapman S.B."/>
            <person name="Chen Z."/>
            <person name="Freedman E."/>
            <person name="Gellesch M."/>
            <person name="Goldberg J."/>
            <person name="Griggs A."/>
            <person name="Gujja S."/>
            <person name="Heilman E."/>
            <person name="Heiman D."/>
            <person name="Howarth C."/>
            <person name="Mehta T."/>
            <person name="Neiman D."/>
            <person name="Pearson M."/>
            <person name="Roberts A."/>
            <person name="Saif S."/>
            <person name="Shea T."/>
            <person name="Shenoy N."/>
            <person name="Sisk P."/>
            <person name="Stolte C."/>
            <person name="Sykes S."/>
            <person name="White J."/>
            <person name="Yandava C."/>
            <person name="Burger G."/>
            <person name="Gray M.W."/>
            <person name="Holland P.W.H."/>
            <person name="King N."/>
            <person name="Lang F.B.F."/>
            <person name="Roger A.J."/>
            <person name="Ruiz-Trillo I."/>
            <person name="Haas B."/>
            <person name="Nusbaum C."/>
            <person name="Birren B."/>
        </authorList>
    </citation>
    <scope>NUCLEOTIDE SEQUENCE [LARGE SCALE GENOMIC DNA]</scope>
    <source>
        <strain evidence="2 3">JP610</strain>
    </source>
</reference>
<feature type="compositionally biased region" description="Basic residues" evidence="1">
    <location>
        <begin position="178"/>
        <end position="187"/>
    </location>
</feature>